<dbReference type="AlphaFoldDB" id="A0AAV5MWN3"/>
<dbReference type="EMBL" id="BPVZ01000872">
    <property type="protein sequence ID" value="GKV52802.1"/>
    <property type="molecule type" value="Genomic_DNA"/>
</dbReference>
<sequence length="42" mass="4544">MPAYQVTDSPVLTHPGSAGRDLAIELVPKKIHERFPCVLLGS</sequence>
<dbReference type="Proteomes" id="UP001054252">
    <property type="component" value="Unassembled WGS sequence"/>
</dbReference>
<evidence type="ECO:0000313" key="1">
    <source>
        <dbReference type="EMBL" id="GKV52802.1"/>
    </source>
</evidence>
<gene>
    <name evidence="1" type="ORF">SLEP1_g59365</name>
</gene>
<reference evidence="1 2" key="1">
    <citation type="journal article" date="2021" name="Commun. Biol.">
        <title>The genome of Shorea leprosula (Dipterocarpaceae) highlights the ecological relevance of drought in aseasonal tropical rainforests.</title>
        <authorList>
            <person name="Ng K.K.S."/>
            <person name="Kobayashi M.J."/>
            <person name="Fawcett J.A."/>
            <person name="Hatakeyama M."/>
            <person name="Paape T."/>
            <person name="Ng C.H."/>
            <person name="Ang C.C."/>
            <person name="Tnah L.H."/>
            <person name="Lee C.T."/>
            <person name="Nishiyama T."/>
            <person name="Sese J."/>
            <person name="O'Brien M.J."/>
            <person name="Copetti D."/>
            <person name="Mohd Noor M.I."/>
            <person name="Ong R.C."/>
            <person name="Putra M."/>
            <person name="Sireger I.Z."/>
            <person name="Indrioko S."/>
            <person name="Kosugi Y."/>
            <person name="Izuno A."/>
            <person name="Isagi Y."/>
            <person name="Lee S.L."/>
            <person name="Shimizu K.K."/>
        </authorList>
    </citation>
    <scope>NUCLEOTIDE SEQUENCE [LARGE SCALE GENOMIC DNA]</scope>
    <source>
        <strain evidence="1">214</strain>
    </source>
</reference>
<name>A0AAV5MWN3_9ROSI</name>
<protein>
    <submittedName>
        <fullName evidence="1">Uncharacterized protein</fullName>
    </submittedName>
</protein>
<keyword evidence="2" id="KW-1185">Reference proteome</keyword>
<proteinExistence type="predicted"/>
<accession>A0AAV5MWN3</accession>
<evidence type="ECO:0000313" key="2">
    <source>
        <dbReference type="Proteomes" id="UP001054252"/>
    </source>
</evidence>
<comment type="caution">
    <text evidence="1">The sequence shown here is derived from an EMBL/GenBank/DDBJ whole genome shotgun (WGS) entry which is preliminary data.</text>
</comment>
<organism evidence="1 2">
    <name type="scientific">Rubroshorea leprosula</name>
    <dbReference type="NCBI Taxonomy" id="152421"/>
    <lineage>
        <taxon>Eukaryota</taxon>
        <taxon>Viridiplantae</taxon>
        <taxon>Streptophyta</taxon>
        <taxon>Embryophyta</taxon>
        <taxon>Tracheophyta</taxon>
        <taxon>Spermatophyta</taxon>
        <taxon>Magnoliopsida</taxon>
        <taxon>eudicotyledons</taxon>
        <taxon>Gunneridae</taxon>
        <taxon>Pentapetalae</taxon>
        <taxon>rosids</taxon>
        <taxon>malvids</taxon>
        <taxon>Malvales</taxon>
        <taxon>Dipterocarpaceae</taxon>
        <taxon>Rubroshorea</taxon>
    </lineage>
</organism>